<dbReference type="GeneID" id="113936156"/>
<evidence type="ECO:0000313" key="17">
    <source>
        <dbReference type="Proteomes" id="UP000515165"/>
    </source>
</evidence>
<reference evidence="18" key="1">
    <citation type="submission" date="2025-08" db="UniProtKB">
        <authorList>
            <consortium name="RefSeq"/>
        </authorList>
    </citation>
    <scope>IDENTIFICATION</scope>
    <source>
        <tissue evidence="18">Blood</tissue>
    </source>
</reference>
<dbReference type="Pfam" id="PF01352">
    <property type="entry name" value="KRAB"/>
    <property type="match status" value="1"/>
</dbReference>
<evidence type="ECO:0000256" key="9">
    <source>
        <dbReference type="ARBA" id="ARBA00023015"/>
    </source>
</evidence>
<dbReference type="OrthoDB" id="9516563at2759"/>
<keyword evidence="10" id="KW-0238">DNA-binding</keyword>
<keyword evidence="12" id="KW-0539">Nucleus</keyword>
<dbReference type="Gene3D" id="6.10.140.140">
    <property type="match status" value="1"/>
</dbReference>
<dbReference type="RefSeq" id="XP_027474963.2">
    <property type="nucleotide sequence ID" value="XM_027619162.2"/>
</dbReference>
<feature type="compositionally biased region" description="Basic and acidic residues" evidence="14">
    <location>
        <begin position="272"/>
        <end position="283"/>
    </location>
</feature>
<organism evidence="17 18">
    <name type="scientific">Zalophus californianus</name>
    <name type="common">California sealion</name>
    <dbReference type="NCBI Taxonomy" id="9704"/>
    <lineage>
        <taxon>Eukaryota</taxon>
        <taxon>Metazoa</taxon>
        <taxon>Chordata</taxon>
        <taxon>Craniata</taxon>
        <taxon>Vertebrata</taxon>
        <taxon>Euteleostomi</taxon>
        <taxon>Mammalia</taxon>
        <taxon>Eutheria</taxon>
        <taxon>Laurasiatheria</taxon>
        <taxon>Carnivora</taxon>
        <taxon>Caniformia</taxon>
        <taxon>Pinnipedia</taxon>
        <taxon>Otariidae</taxon>
        <taxon>Zalophus</taxon>
    </lineage>
</organism>
<keyword evidence="4" id="KW-0479">Metal-binding</keyword>
<evidence type="ECO:0000259" key="16">
    <source>
        <dbReference type="PROSITE" id="PS50805"/>
    </source>
</evidence>
<feature type="region of interest" description="Disordered" evidence="14">
    <location>
        <begin position="269"/>
        <end position="297"/>
    </location>
</feature>
<dbReference type="InterPro" id="IPR013087">
    <property type="entry name" value="Znf_C2H2_type"/>
</dbReference>
<dbReference type="InterPro" id="IPR036051">
    <property type="entry name" value="KRAB_dom_sf"/>
</dbReference>
<dbReference type="GO" id="GO:0000981">
    <property type="term" value="F:DNA-binding transcription factor activity, RNA polymerase II-specific"/>
    <property type="evidence" value="ECO:0007669"/>
    <property type="project" value="TreeGrafter"/>
</dbReference>
<dbReference type="GO" id="GO:0005634">
    <property type="term" value="C:nucleus"/>
    <property type="evidence" value="ECO:0007669"/>
    <property type="project" value="UniProtKB-SubCell"/>
</dbReference>
<dbReference type="FunFam" id="3.30.160.60:FF:000579">
    <property type="entry name" value="Zinc finger protein 354B"/>
    <property type="match status" value="1"/>
</dbReference>
<evidence type="ECO:0000256" key="7">
    <source>
        <dbReference type="ARBA" id="ARBA00022833"/>
    </source>
</evidence>
<keyword evidence="11" id="KW-0804">Transcription</keyword>
<comment type="subcellular location">
    <subcellularLocation>
        <location evidence="1">Nucleus</location>
    </subcellularLocation>
</comment>
<dbReference type="KEGG" id="zca:113936156"/>
<keyword evidence="6 13" id="KW-0863">Zinc-finger</keyword>
<evidence type="ECO:0000256" key="8">
    <source>
        <dbReference type="ARBA" id="ARBA00022843"/>
    </source>
</evidence>
<dbReference type="GO" id="GO:0008270">
    <property type="term" value="F:zinc ion binding"/>
    <property type="evidence" value="ECO:0007669"/>
    <property type="project" value="UniProtKB-KW"/>
</dbReference>
<dbReference type="PROSITE" id="PS50805">
    <property type="entry name" value="KRAB"/>
    <property type="match status" value="1"/>
</dbReference>
<proteinExistence type="inferred from homology"/>
<feature type="domain" description="C2H2-type" evidence="15">
    <location>
        <begin position="302"/>
        <end position="329"/>
    </location>
</feature>
<dbReference type="SMART" id="SM00349">
    <property type="entry name" value="KRAB"/>
    <property type="match status" value="1"/>
</dbReference>
<evidence type="ECO:0000256" key="1">
    <source>
        <dbReference type="ARBA" id="ARBA00004123"/>
    </source>
</evidence>
<dbReference type="InterPro" id="IPR036236">
    <property type="entry name" value="Znf_C2H2_sf"/>
</dbReference>
<keyword evidence="3" id="KW-1017">Isopeptide bond</keyword>
<gene>
    <name evidence="18" type="primary">ZNF114</name>
</gene>
<evidence type="ECO:0000256" key="4">
    <source>
        <dbReference type="ARBA" id="ARBA00022723"/>
    </source>
</evidence>
<dbReference type="PANTHER" id="PTHR24381:SF435">
    <property type="entry name" value="ZINC FINGER PROTEIN 59"/>
    <property type="match status" value="1"/>
</dbReference>
<keyword evidence="7" id="KW-0862">Zinc</keyword>
<dbReference type="PROSITE" id="PS00028">
    <property type="entry name" value="ZINC_FINGER_C2H2_1"/>
    <property type="match status" value="3"/>
</dbReference>
<evidence type="ECO:0000256" key="14">
    <source>
        <dbReference type="SAM" id="MobiDB-lite"/>
    </source>
</evidence>
<dbReference type="Pfam" id="PF00096">
    <property type="entry name" value="zf-C2H2"/>
    <property type="match status" value="3"/>
</dbReference>
<accession>A0A6J2FB13</accession>
<keyword evidence="8" id="KW-0832">Ubl conjugation</keyword>
<dbReference type="InterPro" id="IPR001909">
    <property type="entry name" value="KRAB"/>
</dbReference>
<dbReference type="CDD" id="cd07765">
    <property type="entry name" value="KRAB_A-box"/>
    <property type="match status" value="1"/>
</dbReference>
<sequence>MDSVTFTDVAVNFTREEWTLLDSAQRILYRDVMLENCRNLASVDLLTQHKTRNSTPQQDTLAKKTPDVSDEANRVCAVSHSSRPSPWGEDWKKCHKTDEPPKQREQKLKRVAAVPKKDESPVIICEYHETRDNSPPSSRRDSTRNCIQKCGSNTVKQKPVLTSHQKIYRNNKNDRVLWQSTKLTPFVGSEAEPESKIGTDHQNSGLHTHNRICMGVHIHEWDPFGKAFAEDISLRVYKPPIKEKTSASNPCAITFQNSSTHDVQRQSCTAEANHEKNQGEKTFAHMANSDSHRKTKTRGGKYKCQDCRKSYVYLSFLMRHMEIHTGEKPYECKTCGKAFRYSLHLHKHLKKHIMKKPYKCEECGKAFTKSSRFKNHLKTHS</sequence>
<evidence type="ECO:0000259" key="15">
    <source>
        <dbReference type="PROSITE" id="PS50157"/>
    </source>
</evidence>
<feature type="domain" description="C2H2-type" evidence="15">
    <location>
        <begin position="330"/>
        <end position="357"/>
    </location>
</feature>
<evidence type="ECO:0000256" key="5">
    <source>
        <dbReference type="ARBA" id="ARBA00022737"/>
    </source>
</evidence>
<keyword evidence="9" id="KW-0805">Transcription regulation</keyword>
<dbReference type="PANTHER" id="PTHR24381">
    <property type="entry name" value="ZINC FINGER PROTEIN"/>
    <property type="match status" value="1"/>
</dbReference>
<dbReference type="SUPFAM" id="SSF57667">
    <property type="entry name" value="beta-beta-alpha zinc fingers"/>
    <property type="match status" value="2"/>
</dbReference>
<feature type="compositionally biased region" description="Basic and acidic residues" evidence="14">
    <location>
        <begin position="89"/>
        <end position="106"/>
    </location>
</feature>
<dbReference type="FunFam" id="3.30.160.60:FF:000340">
    <property type="entry name" value="zinc finger protein 473 isoform X1"/>
    <property type="match status" value="1"/>
</dbReference>
<evidence type="ECO:0000313" key="18">
    <source>
        <dbReference type="RefSeq" id="XP_027474963.2"/>
    </source>
</evidence>
<feature type="domain" description="KRAB" evidence="16">
    <location>
        <begin position="4"/>
        <end position="81"/>
    </location>
</feature>
<dbReference type="FunFam" id="3.30.160.60:FF:000213">
    <property type="entry name" value="Zinc finger protein 624"/>
    <property type="match status" value="1"/>
</dbReference>
<dbReference type="SUPFAM" id="SSF109640">
    <property type="entry name" value="KRAB domain (Kruppel-associated box)"/>
    <property type="match status" value="1"/>
</dbReference>
<protein>
    <submittedName>
        <fullName evidence="18">Zinc finger protein 114 isoform X1</fullName>
    </submittedName>
</protein>
<feature type="region of interest" description="Disordered" evidence="14">
    <location>
        <begin position="51"/>
        <end position="106"/>
    </location>
</feature>
<feature type="domain" description="C2H2-type" evidence="15">
    <location>
        <begin position="358"/>
        <end position="381"/>
    </location>
</feature>
<evidence type="ECO:0000256" key="11">
    <source>
        <dbReference type="ARBA" id="ARBA00023163"/>
    </source>
</evidence>
<name>A0A6J2FB13_ZALCA</name>
<dbReference type="SMART" id="SM00355">
    <property type="entry name" value="ZnF_C2H2"/>
    <property type="match status" value="3"/>
</dbReference>
<keyword evidence="5" id="KW-0677">Repeat</keyword>
<evidence type="ECO:0000256" key="13">
    <source>
        <dbReference type="PROSITE-ProRule" id="PRU00042"/>
    </source>
</evidence>
<feature type="compositionally biased region" description="Basic and acidic residues" evidence="14">
    <location>
        <begin position="61"/>
        <end position="73"/>
    </location>
</feature>
<keyword evidence="17" id="KW-1185">Reference proteome</keyword>
<comment type="similarity">
    <text evidence="2">Belongs to the krueppel C2H2-type zinc-finger protein family.</text>
</comment>
<dbReference type="Proteomes" id="UP000515165">
    <property type="component" value="Chromosome 17"/>
</dbReference>
<dbReference type="GO" id="GO:0000977">
    <property type="term" value="F:RNA polymerase II transcription regulatory region sequence-specific DNA binding"/>
    <property type="evidence" value="ECO:0007669"/>
    <property type="project" value="TreeGrafter"/>
</dbReference>
<evidence type="ECO:0000256" key="12">
    <source>
        <dbReference type="ARBA" id="ARBA00023242"/>
    </source>
</evidence>
<evidence type="ECO:0000256" key="6">
    <source>
        <dbReference type="ARBA" id="ARBA00022771"/>
    </source>
</evidence>
<evidence type="ECO:0000256" key="10">
    <source>
        <dbReference type="ARBA" id="ARBA00023125"/>
    </source>
</evidence>
<dbReference type="AlphaFoldDB" id="A0A6J2FB13"/>
<dbReference type="PROSITE" id="PS50157">
    <property type="entry name" value="ZINC_FINGER_C2H2_2"/>
    <property type="match status" value="3"/>
</dbReference>
<evidence type="ECO:0000256" key="3">
    <source>
        <dbReference type="ARBA" id="ARBA00022499"/>
    </source>
</evidence>
<evidence type="ECO:0000256" key="2">
    <source>
        <dbReference type="ARBA" id="ARBA00006991"/>
    </source>
</evidence>
<dbReference type="Gene3D" id="3.30.160.60">
    <property type="entry name" value="Classic Zinc Finger"/>
    <property type="match status" value="3"/>
</dbReference>
<dbReference type="CTD" id="163071"/>